<feature type="active site" evidence="9">
    <location>
        <position position="561"/>
    </location>
</feature>
<dbReference type="PROSITE" id="PS51679">
    <property type="entry name" value="SAM_MT_C5"/>
    <property type="match status" value="1"/>
</dbReference>
<dbReference type="GO" id="GO:0005634">
    <property type="term" value="C:nucleus"/>
    <property type="evidence" value="ECO:0007669"/>
    <property type="project" value="UniProtKB-SubCell"/>
</dbReference>
<dbReference type="EC" id="2.1.1.37" evidence="2"/>
<dbReference type="PROSITE" id="PS00094">
    <property type="entry name" value="C5_MTASE_1"/>
    <property type="match status" value="1"/>
</dbReference>
<dbReference type="GO" id="GO:0003677">
    <property type="term" value="F:DNA binding"/>
    <property type="evidence" value="ECO:0007669"/>
    <property type="project" value="UniProtKB-KW"/>
</dbReference>
<comment type="subcellular location">
    <subcellularLocation>
        <location evidence="1">Nucleus</location>
    </subcellularLocation>
</comment>
<dbReference type="Proteomes" id="UP001202328">
    <property type="component" value="Unassembled WGS sequence"/>
</dbReference>
<evidence type="ECO:0000256" key="9">
    <source>
        <dbReference type="PROSITE-ProRule" id="PRU01016"/>
    </source>
</evidence>
<dbReference type="Gene3D" id="1.10.8.10">
    <property type="entry name" value="DNA helicase RuvA subunit, C-terminal domain"/>
    <property type="match status" value="2"/>
</dbReference>
<evidence type="ECO:0000256" key="8">
    <source>
        <dbReference type="ARBA" id="ARBA00023242"/>
    </source>
</evidence>
<keyword evidence="8" id="KW-0539">Nucleus</keyword>
<keyword evidence="3 9" id="KW-0489">Methyltransferase</keyword>
<comment type="caution">
    <text evidence="12">The sequence shown here is derived from an EMBL/GenBank/DDBJ whole genome shotgun (WGS) entry which is preliminary data.</text>
</comment>
<dbReference type="InterPro" id="IPR029063">
    <property type="entry name" value="SAM-dependent_MTases_sf"/>
</dbReference>
<dbReference type="InterPro" id="IPR030380">
    <property type="entry name" value="SAM_MeTfrase_DRM"/>
</dbReference>
<evidence type="ECO:0000313" key="13">
    <source>
        <dbReference type="Proteomes" id="UP001202328"/>
    </source>
</evidence>
<gene>
    <name evidence="12" type="ORF">MKW98_019060</name>
</gene>
<feature type="compositionally biased region" description="Basic and acidic residues" evidence="10">
    <location>
        <begin position="1"/>
        <end position="10"/>
    </location>
</feature>
<protein>
    <recommendedName>
        <fullName evidence="2">DNA (cytosine-5-)-methyltransferase</fullName>
        <ecNumber evidence="2">2.1.1.37</ecNumber>
    </recommendedName>
</protein>
<sequence>MGSNADKEGSDSFGWDTEDEQELMLPSSASPRCFGNGFVGCSDEASSSAGPSTKLISHFVGMGFSRDMVLTAIDENGEANTDAILETLLTYSALEKSPPKTEHVACEGEQFASEWSSSESAGDFLDDFSDEDYVGSEDNDENLSEMERTLKQLVGMGYPAAEAAIAIERCGQDASIMELTDFLCAAQMAKAADALLEELPRFGSNEGEQRRNYFNGDPRKKKRFYADDNWERKRQKQRVRHRDPNEEIDTTIIPNPMVGFGIPGEPWRARHQRTLPDEAIGPPYFYYENVALAPKGVWSTISRYLFEIEPEFVDSKYFSAAARKRGYIHNLPIGNRFPLLPIPPQTIHEALPMTKRWWPTWDSRTKLNCLQTCLASAQLTDRLRKAVEDYNDNPPLNIQKYVMEQCRKWNLVWVGKNKVAPLEPDEIESLLGFAKNHTRGGGISRTERLKGLGNSFQVDTVAYHLSVLKDMFPNGMTVLSLFSGIGGAEVALYRLGIHLKTVVSVEISETSRNILRSWWESTNQSGNLIDIDDVQKLDADKLEQLINSFGGFDLVIGGSPCNNLSGSNRVSRDGLEGKHSSLFYDYFRILNQVKVIMAK</sequence>
<keyword evidence="7" id="KW-0238">DNA-binding</keyword>
<evidence type="ECO:0000313" key="12">
    <source>
        <dbReference type="EMBL" id="KAI3959470.1"/>
    </source>
</evidence>
<reference evidence="12" key="1">
    <citation type="submission" date="2022-04" db="EMBL/GenBank/DDBJ databases">
        <title>A functionally conserved STORR gene fusion in Papaver species that diverged 16.8 million years ago.</title>
        <authorList>
            <person name="Catania T."/>
        </authorList>
    </citation>
    <scope>NUCLEOTIDE SEQUENCE</scope>
    <source>
        <strain evidence="12">S-188037</strain>
    </source>
</reference>
<evidence type="ECO:0000256" key="10">
    <source>
        <dbReference type="SAM" id="MobiDB-lite"/>
    </source>
</evidence>
<dbReference type="Pfam" id="PF00145">
    <property type="entry name" value="DNA_methylase"/>
    <property type="match status" value="1"/>
</dbReference>
<evidence type="ECO:0000256" key="5">
    <source>
        <dbReference type="ARBA" id="ARBA00022691"/>
    </source>
</evidence>
<dbReference type="SUPFAM" id="SSF53335">
    <property type="entry name" value="S-adenosyl-L-methionine-dependent methyltransferases"/>
    <property type="match status" value="2"/>
</dbReference>
<evidence type="ECO:0000259" key="11">
    <source>
        <dbReference type="PROSITE" id="PS51680"/>
    </source>
</evidence>
<dbReference type="PANTHER" id="PTHR23068:SF25">
    <property type="entry name" value="DNA (CYTOSINE-5)-METHYLTRANSFERASE DRM2"/>
    <property type="match status" value="1"/>
</dbReference>
<dbReference type="EMBL" id="JAJJMB010001069">
    <property type="protein sequence ID" value="KAI3959470.1"/>
    <property type="molecule type" value="Genomic_DNA"/>
</dbReference>
<comment type="similarity">
    <text evidence="9">Belongs to the class I-like SAM-binding methyltransferase superfamily. C5-methyltransferase family.</text>
</comment>
<keyword evidence="6" id="KW-0677">Repeat</keyword>
<evidence type="ECO:0000256" key="3">
    <source>
        <dbReference type="ARBA" id="ARBA00022603"/>
    </source>
</evidence>
<dbReference type="InterPro" id="IPR050390">
    <property type="entry name" value="C5-Methyltransferase"/>
</dbReference>
<evidence type="ECO:0000256" key="7">
    <source>
        <dbReference type="ARBA" id="ARBA00023125"/>
    </source>
</evidence>
<name>A0AAD4TGQ7_9MAGN</name>
<dbReference type="GO" id="GO:0032259">
    <property type="term" value="P:methylation"/>
    <property type="evidence" value="ECO:0007669"/>
    <property type="project" value="UniProtKB-KW"/>
</dbReference>
<dbReference type="Gene3D" id="3.40.50.150">
    <property type="entry name" value="Vaccinia Virus protein VP39"/>
    <property type="match status" value="2"/>
</dbReference>
<dbReference type="PROSITE" id="PS51680">
    <property type="entry name" value="SAM_MT_DRM"/>
    <property type="match status" value="1"/>
</dbReference>
<dbReference type="AlphaFoldDB" id="A0AAD4TGQ7"/>
<evidence type="ECO:0000256" key="4">
    <source>
        <dbReference type="ARBA" id="ARBA00022679"/>
    </source>
</evidence>
<dbReference type="InterPro" id="IPR018117">
    <property type="entry name" value="C5_DNA_meth_AS"/>
</dbReference>
<organism evidence="12 13">
    <name type="scientific">Papaver atlanticum</name>
    <dbReference type="NCBI Taxonomy" id="357466"/>
    <lineage>
        <taxon>Eukaryota</taxon>
        <taxon>Viridiplantae</taxon>
        <taxon>Streptophyta</taxon>
        <taxon>Embryophyta</taxon>
        <taxon>Tracheophyta</taxon>
        <taxon>Spermatophyta</taxon>
        <taxon>Magnoliopsida</taxon>
        <taxon>Ranunculales</taxon>
        <taxon>Papaveraceae</taxon>
        <taxon>Papaveroideae</taxon>
        <taxon>Papaver</taxon>
    </lineage>
</organism>
<evidence type="ECO:0000256" key="2">
    <source>
        <dbReference type="ARBA" id="ARBA00011975"/>
    </source>
</evidence>
<proteinExistence type="inferred from homology"/>
<keyword evidence="4 9" id="KW-0808">Transferase</keyword>
<accession>A0AAD4TGQ7</accession>
<dbReference type="InterPro" id="IPR001525">
    <property type="entry name" value="C5_MeTfrase"/>
</dbReference>
<dbReference type="PANTHER" id="PTHR23068">
    <property type="entry name" value="DNA CYTOSINE-5- -METHYLTRANSFERASE 3-RELATED"/>
    <property type="match status" value="1"/>
</dbReference>
<dbReference type="GO" id="GO:0003886">
    <property type="term" value="F:DNA (cytosine-5-)-methyltransferase activity"/>
    <property type="evidence" value="ECO:0007669"/>
    <property type="project" value="UniProtKB-EC"/>
</dbReference>
<feature type="region of interest" description="Disordered" evidence="10">
    <location>
        <begin position="1"/>
        <end position="27"/>
    </location>
</feature>
<evidence type="ECO:0000256" key="6">
    <source>
        <dbReference type="ARBA" id="ARBA00022737"/>
    </source>
</evidence>
<keyword evidence="13" id="KW-1185">Reference proteome</keyword>
<keyword evidence="5 9" id="KW-0949">S-adenosyl-L-methionine</keyword>
<feature type="domain" description="SAM-dependent MTase DRM-type" evidence="11">
    <location>
        <begin position="271"/>
        <end position="599"/>
    </location>
</feature>
<evidence type="ECO:0000256" key="1">
    <source>
        <dbReference type="ARBA" id="ARBA00004123"/>
    </source>
</evidence>